<gene>
    <name evidence="2" type="ORF">MI149_12905</name>
</gene>
<evidence type="ECO:0000313" key="2">
    <source>
        <dbReference type="EMBL" id="ULN43883.1"/>
    </source>
</evidence>
<feature type="transmembrane region" description="Helical" evidence="1">
    <location>
        <begin position="16"/>
        <end position="39"/>
    </location>
</feature>
<dbReference type="RefSeq" id="WP_240180024.1">
    <property type="nucleotide sequence ID" value="NZ_CP092362.2"/>
</dbReference>
<keyword evidence="1" id="KW-0472">Membrane</keyword>
<evidence type="ECO:0000313" key="3">
    <source>
        <dbReference type="Proteomes" id="UP001055337"/>
    </source>
</evidence>
<protein>
    <submittedName>
        <fullName evidence="2">Uncharacterized protein</fullName>
    </submittedName>
</protein>
<organism evidence="2 3">
    <name type="scientific">Mycolicibacterium crocinum</name>
    <dbReference type="NCBI Taxonomy" id="388459"/>
    <lineage>
        <taxon>Bacteria</taxon>
        <taxon>Bacillati</taxon>
        <taxon>Actinomycetota</taxon>
        <taxon>Actinomycetes</taxon>
        <taxon>Mycobacteriales</taxon>
        <taxon>Mycobacteriaceae</taxon>
        <taxon>Mycolicibacterium</taxon>
    </lineage>
</organism>
<dbReference type="Proteomes" id="UP001055337">
    <property type="component" value="Chromosome"/>
</dbReference>
<dbReference type="EMBL" id="CP092362">
    <property type="protein sequence ID" value="ULN43883.1"/>
    <property type="molecule type" value="Genomic_DNA"/>
</dbReference>
<keyword evidence="3" id="KW-1185">Reference proteome</keyword>
<reference evidence="2" key="1">
    <citation type="submission" date="2022-08" db="EMBL/GenBank/DDBJ databases">
        <title>Whole genome sequencing of non-tuberculosis mycobacteria type-strains.</title>
        <authorList>
            <person name="Igarashi Y."/>
            <person name="Osugi A."/>
            <person name="Mitarai S."/>
        </authorList>
    </citation>
    <scope>NUCLEOTIDE SEQUENCE</scope>
    <source>
        <strain evidence="2">JCM 16369</strain>
    </source>
</reference>
<name>A0ABY3TUV7_9MYCO</name>
<sequence length="60" mass="6329">MAGVRRTVRRLRRASLAEVVVAIAAVVVTAIAIAVVLFYEPVPPPEFPGIAPAPNAPTEH</sequence>
<keyword evidence="1" id="KW-1133">Transmembrane helix</keyword>
<evidence type="ECO:0000256" key="1">
    <source>
        <dbReference type="SAM" id="Phobius"/>
    </source>
</evidence>
<keyword evidence="1" id="KW-0812">Transmembrane</keyword>
<accession>A0ABY3TUV7</accession>
<proteinExistence type="predicted"/>